<dbReference type="EMBL" id="CP003923">
    <property type="protein sequence ID" value="AIC93434.1"/>
    <property type="molecule type" value="Genomic_DNA"/>
</dbReference>
<reference evidence="2 3" key="1">
    <citation type="journal article" date="2014" name="Gene">
        <title>A comparative genomic analysis of the alkalitolerant soil bacterium Bacillus lehensis G1.</title>
        <authorList>
            <person name="Noor Y.M."/>
            <person name="Samsulrizal N.H."/>
            <person name="Jema'on N.A."/>
            <person name="Low K.O."/>
            <person name="Ramli A.N."/>
            <person name="Alias N.I."/>
            <person name="Damis S.I."/>
            <person name="Fuzi S.F."/>
            <person name="Isa M.N."/>
            <person name="Murad A.M."/>
            <person name="Raih M.F."/>
            <person name="Bakar F.D."/>
            <person name="Najimudin N."/>
            <person name="Mahadi N.M."/>
            <person name="Illias R.M."/>
        </authorList>
    </citation>
    <scope>NUCLEOTIDE SEQUENCE [LARGE SCALE GENOMIC DNA]</scope>
    <source>
        <strain evidence="2 3">G1</strain>
    </source>
</reference>
<dbReference type="STRING" id="1246626.BleG1_0826"/>
<dbReference type="Pfam" id="PF09346">
    <property type="entry name" value="SMI1_KNR4"/>
    <property type="match status" value="1"/>
</dbReference>
<dbReference type="KEGG" id="ble:BleG1_0826"/>
<keyword evidence="3" id="KW-1185">Reference proteome</keyword>
<dbReference type="AlphaFoldDB" id="A0A060M049"/>
<dbReference type="Proteomes" id="UP000027142">
    <property type="component" value="Chromosome"/>
</dbReference>
<dbReference type="InterPro" id="IPR018958">
    <property type="entry name" value="Knr4/Smi1-like_dom"/>
</dbReference>
<name>A0A060M049_9BACI</name>
<dbReference type="Gene3D" id="3.40.1580.10">
    <property type="entry name" value="SMI1/KNR4-like"/>
    <property type="match status" value="1"/>
</dbReference>
<evidence type="ECO:0000259" key="1">
    <source>
        <dbReference type="Pfam" id="PF09346"/>
    </source>
</evidence>
<dbReference type="RefSeq" id="WP_038477499.1">
    <property type="nucleotide sequence ID" value="NZ_CP003923.1"/>
</dbReference>
<gene>
    <name evidence="2" type="ORF">BleG1_0826</name>
</gene>
<evidence type="ECO:0000313" key="2">
    <source>
        <dbReference type="EMBL" id="AIC93434.1"/>
    </source>
</evidence>
<proteinExistence type="predicted"/>
<dbReference type="HOGENOM" id="CLU_1412682_0_0_9"/>
<dbReference type="InterPro" id="IPR037883">
    <property type="entry name" value="Knr4/Smi1-like_sf"/>
</dbReference>
<feature type="domain" description="Knr4/Smi1-like" evidence="1">
    <location>
        <begin position="65"/>
        <end position="173"/>
    </location>
</feature>
<dbReference type="PATRIC" id="fig|1246626.3.peg.827"/>
<accession>A0A060M049</accession>
<dbReference type="eggNOG" id="ENOG5031U7W">
    <property type="taxonomic scope" value="Bacteria"/>
</dbReference>
<organism evidence="2 3">
    <name type="scientific">Shouchella lehensis G1</name>
    <dbReference type="NCBI Taxonomy" id="1246626"/>
    <lineage>
        <taxon>Bacteria</taxon>
        <taxon>Bacillati</taxon>
        <taxon>Bacillota</taxon>
        <taxon>Bacilli</taxon>
        <taxon>Bacillales</taxon>
        <taxon>Bacillaceae</taxon>
        <taxon>Shouchella</taxon>
    </lineage>
</organism>
<evidence type="ECO:0000313" key="3">
    <source>
        <dbReference type="Proteomes" id="UP000027142"/>
    </source>
</evidence>
<protein>
    <recommendedName>
        <fullName evidence="1">Knr4/Smi1-like domain-containing protein</fullName>
    </recommendedName>
</protein>
<sequence length="192" mass="22589">MKESKKQIIECLNSIYNEDKKKLRTEAILFGEKEDDLGWHSTASLGLSIEELNTLETSVSSYQGEMPLDYKNFLKQTNGAYLFDLIHIAGLERNYKNLSYHEETHEPRYLNELVRIISLEKKGPTRLKDYYFFGESFINGTVFAFDKEEKVIEFKEGSLRKIREFNNLDALLEQVFKVGQDHYKNRMFIDFS</sequence>
<dbReference type="SUPFAM" id="SSF160631">
    <property type="entry name" value="SMI1/KNR4-like"/>
    <property type="match status" value="1"/>
</dbReference>